<dbReference type="InterPro" id="IPR035919">
    <property type="entry name" value="EAL_sf"/>
</dbReference>
<dbReference type="EMBL" id="ACDP02000023">
    <property type="protein sequence ID" value="EEO27591.2"/>
    <property type="molecule type" value="Genomic_DNA"/>
</dbReference>
<evidence type="ECO:0000313" key="4">
    <source>
        <dbReference type="Proteomes" id="UP000003973"/>
    </source>
</evidence>
<dbReference type="InterPro" id="IPR043128">
    <property type="entry name" value="Rev_trsase/Diguanyl_cyclase"/>
</dbReference>
<sequence length="663" mass="74880">MSSVEEFIIENSTAFSCVIDFETRRVEWLNRGTSKMFPGTEKGDYCYRAFFGYEAPCAACPLGEVKSSRASASLPVRFDSLRRWFKIHYQYAVMDGRECCVCIGTDVTGLKSSLQIAQEMLDSFHTLAYIVDRKTHDIRFMNRTLRNMLPETGDGAKCHEVLWDSDCPCHDCPLSDLGTARSHEAEIYNGKLGRLLHVGAMLLKTPGEEDLAIFTGYDITHRIEYERKLKTLAYRDRQLDIGNRAAFHRDMDGMAETGQSCQVGLVSLGNFNNINMLFGRERGDRILKAFAESFLAIVPGEKVYRVGGCKFALIAATYEAGCAMLDAVWNRVYRRLSSGEKNFHFPVDAVFVGFPDFAASPEALLINAEYRLKNSRDGKQGKRLLFGEEDRKMMERRSLLTSVIRQALENGAFQVFYQPIYTVSDDDYAKAEALLRLHDRRLGWIAPDEFIPIAEEQGLIHELGLYVLKRVCAKLAGWRDKGFRPLAVHINVSTVQFSGDGFFNRFMGIVDRYGIDPSQIVIEVTESIMIQSFEYMMSVMNRFIDRGVRFSLDDFGTGYSSLNYVAALPISSIKLDKSFTDSMQESDVHALLVKNVANIARGLRYELIAEGVETAAQMNALRQLGFAAMQGYYFSRPLPENDLDDFLLREKCLRNQGNASVSG</sequence>
<dbReference type="PANTHER" id="PTHR33121">
    <property type="entry name" value="CYCLIC DI-GMP PHOSPHODIESTERASE PDEF"/>
    <property type="match status" value="1"/>
</dbReference>
<dbReference type="eggNOG" id="COG5001">
    <property type="taxonomic scope" value="Bacteria"/>
</dbReference>
<dbReference type="InterPro" id="IPR001633">
    <property type="entry name" value="EAL_dom"/>
</dbReference>
<dbReference type="SUPFAM" id="SSF141868">
    <property type="entry name" value="EAL domain-like"/>
    <property type="match status" value="1"/>
</dbReference>
<dbReference type="Gene3D" id="3.20.20.450">
    <property type="entry name" value="EAL domain"/>
    <property type="match status" value="1"/>
</dbReference>
<dbReference type="InterPro" id="IPR029787">
    <property type="entry name" value="Nucleotide_cyclase"/>
</dbReference>
<evidence type="ECO:0000259" key="2">
    <source>
        <dbReference type="PROSITE" id="PS50887"/>
    </source>
</evidence>
<dbReference type="Proteomes" id="UP000003973">
    <property type="component" value="Unassembled WGS sequence"/>
</dbReference>
<dbReference type="SMART" id="SM00267">
    <property type="entry name" value="GGDEF"/>
    <property type="match status" value="1"/>
</dbReference>
<comment type="caution">
    <text evidence="3">The sequence shown here is derived from an EMBL/GenBank/DDBJ whole genome shotgun (WGS) entry which is preliminary data.</text>
</comment>
<gene>
    <name evidence="3" type="ORF">OFAG_00744</name>
</gene>
<organism evidence="3 4">
    <name type="scientific">Oxalobacter paraformigenes</name>
    <dbReference type="NCBI Taxonomy" id="556268"/>
    <lineage>
        <taxon>Bacteria</taxon>
        <taxon>Pseudomonadati</taxon>
        <taxon>Pseudomonadota</taxon>
        <taxon>Betaproteobacteria</taxon>
        <taxon>Burkholderiales</taxon>
        <taxon>Oxalobacteraceae</taxon>
        <taxon>Oxalobacter</taxon>
    </lineage>
</organism>
<evidence type="ECO:0000259" key="1">
    <source>
        <dbReference type="PROSITE" id="PS50883"/>
    </source>
</evidence>
<dbReference type="PANTHER" id="PTHR33121:SF70">
    <property type="entry name" value="SIGNALING PROTEIN YKOW"/>
    <property type="match status" value="1"/>
</dbReference>
<protein>
    <submittedName>
        <fullName evidence="3">Uncharacterized protein</fullName>
    </submittedName>
</protein>
<feature type="domain" description="GGDEF" evidence="2">
    <location>
        <begin position="259"/>
        <end position="388"/>
    </location>
</feature>
<dbReference type="Pfam" id="PF00563">
    <property type="entry name" value="EAL"/>
    <property type="match status" value="1"/>
</dbReference>
<dbReference type="Gene3D" id="3.30.70.270">
    <property type="match status" value="1"/>
</dbReference>
<accession>C3X305</accession>
<dbReference type="PROSITE" id="PS50883">
    <property type="entry name" value="EAL"/>
    <property type="match status" value="1"/>
</dbReference>
<dbReference type="AlphaFoldDB" id="C3X305"/>
<feature type="domain" description="EAL" evidence="1">
    <location>
        <begin position="397"/>
        <end position="651"/>
    </location>
</feature>
<name>C3X305_9BURK</name>
<evidence type="ECO:0000313" key="3">
    <source>
        <dbReference type="EMBL" id="EEO27591.2"/>
    </source>
</evidence>
<dbReference type="InterPro" id="IPR050706">
    <property type="entry name" value="Cyclic-di-GMP_PDE-like"/>
</dbReference>
<dbReference type="GO" id="GO:0071111">
    <property type="term" value="F:cyclic-guanylate-specific phosphodiesterase activity"/>
    <property type="evidence" value="ECO:0007669"/>
    <property type="project" value="InterPro"/>
</dbReference>
<dbReference type="HOGENOM" id="CLU_000445_70_20_4"/>
<dbReference type="SUPFAM" id="SSF55073">
    <property type="entry name" value="Nucleotide cyclase"/>
    <property type="match status" value="1"/>
</dbReference>
<dbReference type="Pfam" id="PF00990">
    <property type="entry name" value="GGDEF"/>
    <property type="match status" value="1"/>
</dbReference>
<dbReference type="PROSITE" id="PS50887">
    <property type="entry name" value="GGDEF"/>
    <property type="match status" value="1"/>
</dbReference>
<keyword evidence="4" id="KW-1185">Reference proteome</keyword>
<dbReference type="InterPro" id="IPR000160">
    <property type="entry name" value="GGDEF_dom"/>
</dbReference>
<proteinExistence type="predicted"/>
<dbReference type="CDD" id="cd01948">
    <property type="entry name" value="EAL"/>
    <property type="match status" value="1"/>
</dbReference>
<dbReference type="RefSeq" id="WP_020995140.1">
    <property type="nucleotide sequence ID" value="NZ_CABMNL010000001.1"/>
</dbReference>
<reference evidence="3" key="1">
    <citation type="submission" date="2011-10" db="EMBL/GenBank/DDBJ databases">
        <title>The Genome Sequence of Oxalobacter formigenes HOxBLS.</title>
        <authorList>
            <consortium name="The Broad Institute Genome Sequencing Platform"/>
            <person name="Earl A."/>
            <person name="Ward D."/>
            <person name="Feldgarden M."/>
            <person name="Gevers D."/>
            <person name="Allison M.J."/>
            <person name="Humphrey S."/>
            <person name="Young S.K."/>
            <person name="Zeng Q."/>
            <person name="Gargeya S."/>
            <person name="Fitzgerald M."/>
            <person name="Haas B."/>
            <person name="Abouelleil A."/>
            <person name="Alvarado L."/>
            <person name="Arachchi H.M."/>
            <person name="Berlin A."/>
            <person name="Brown A."/>
            <person name="Chapman S.B."/>
            <person name="Chen Z."/>
            <person name="Dunbar C."/>
            <person name="Freedman E."/>
            <person name="Gearin G."/>
            <person name="Goldberg J."/>
            <person name="Griggs A."/>
            <person name="Gujja S."/>
            <person name="Heiman D."/>
            <person name="Howarth C."/>
            <person name="Larson L."/>
            <person name="Lui A."/>
            <person name="MacDonald P.J.P."/>
            <person name="Montmayeur A."/>
            <person name="Murphy C."/>
            <person name="Neiman D."/>
            <person name="Pearson M."/>
            <person name="Priest M."/>
            <person name="Roberts A."/>
            <person name="Saif S."/>
            <person name="Shea T."/>
            <person name="Shenoy N."/>
            <person name="Sisk P."/>
            <person name="Stolte C."/>
            <person name="Sykes S."/>
            <person name="Wortman J."/>
            <person name="Nusbaum C."/>
            <person name="Birren B."/>
        </authorList>
    </citation>
    <scope>NUCLEOTIDE SEQUENCE [LARGE SCALE GENOMIC DNA]</scope>
    <source>
        <strain evidence="3">HOxBLS</strain>
    </source>
</reference>
<dbReference type="SMART" id="SM00052">
    <property type="entry name" value="EAL"/>
    <property type="match status" value="1"/>
</dbReference>